<keyword evidence="4" id="KW-1185">Reference proteome</keyword>
<dbReference type="Proteomes" id="UP001205965">
    <property type="component" value="Unassembled WGS sequence"/>
</dbReference>
<feature type="coiled-coil region" evidence="1">
    <location>
        <begin position="111"/>
        <end position="148"/>
    </location>
</feature>
<organism evidence="3 4">
    <name type="scientific">Corynebacterium lemuris</name>
    <dbReference type="NCBI Taxonomy" id="1859292"/>
    <lineage>
        <taxon>Bacteria</taxon>
        <taxon>Bacillati</taxon>
        <taxon>Actinomycetota</taxon>
        <taxon>Actinomycetes</taxon>
        <taxon>Mycobacteriales</taxon>
        <taxon>Corynebacteriaceae</taxon>
        <taxon>Corynebacterium</taxon>
    </lineage>
</organism>
<evidence type="ECO:0000313" key="3">
    <source>
        <dbReference type="EMBL" id="MCS5478728.1"/>
    </source>
</evidence>
<reference evidence="3 4" key="1">
    <citation type="submission" date="2022-08" db="EMBL/GenBank/DDBJ databases">
        <title>YIM 101645 draft genome.</title>
        <authorList>
            <person name="Chen X."/>
        </authorList>
    </citation>
    <scope>NUCLEOTIDE SEQUENCE [LARGE SCALE GENOMIC DNA]</scope>
    <source>
        <strain evidence="3 4">YIM 101645</strain>
    </source>
</reference>
<evidence type="ECO:0000256" key="1">
    <source>
        <dbReference type="SAM" id="Coils"/>
    </source>
</evidence>
<evidence type="ECO:0008006" key="5">
    <source>
        <dbReference type="Google" id="ProtNLM"/>
    </source>
</evidence>
<evidence type="ECO:0000313" key="4">
    <source>
        <dbReference type="Proteomes" id="UP001205965"/>
    </source>
</evidence>
<gene>
    <name evidence="3" type="ORF">NYP18_03570</name>
</gene>
<dbReference type="RefSeq" id="WP_259426808.1">
    <property type="nucleotide sequence ID" value="NZ_JANWTC010000002.1"/>
</dbReference>
<comment type="caution">
    <text evidence="3">The sequence shown here is derived from an EMBL/GenBank/DDBJ whole genome shotgun (WGS) entry which is preliminary data.</text>
</comment>
<accession>A0ABT2FW75</accession>
<protein>
    <recommendedName>
        <fullName evidence="5">Secreted protein</fullName>
    </recommendedName>
</protein>
<evidence type="ECO:0000256" key="2">
    <source>
        <dbReference type="SAM" id="MobiDB-lite"/>
    </source>
</evidence>
<feature type="region of interest" description="Disordered" evidence="2">
    <location>
        <begin position="20"/>
        <end position="43"/>
    </location>
</feature>
<proteinExistence type="predicted"/>
<name>A0ABT2FW75_9CORY</name>
<keyword evidence="1" id="KW-0175">Coiled coil</keyword>
<sequence>MGIFDRRRSTPPALAVHVLPTADADTTVDPPVPAPGAGDHHPDYPEWEEGRSAPRLFQRLGGWSAGYLPPGDPTEPGTVMVARYRAHRVLWEAVSTWEREMGRLDAVAVALERQARERETLAAAAERADAAERERVQAEHQARAGRLEALAVTAESHLLRVNFDGDKVLLIADDRDHPALIARYPWEEKPPVWLVAGGVVVHRAGTTLESVGEFLDGWETLVATADAERRRADREHRQAVLDALRARVGEG</sequence>
<dbReference type="EMBL" id="JANWTC010000002">
    <property type="protein sequence ID" value="MCS5478728.1"/>
    <property type="molecule type" value="Genomic_DNA"/>
</dbReference>